<dbReference type="EMBL" id="CADCVW010000034">
    <property type="protein sequence ID" value="CAA9491417.1"/>
    <property type="molecule type" value="Genomic_DNA"/>
</dbReference>
<gene>
    <name evidence="2" type="ORF">AVDCRST_MAG39-799</name>
</gene>
<dbReference type="AlphaFoldDB" id="A0A6J4S859"/>
<reference evidence="2" key="1">
    <citation type="submission" date="2020-02" db="EMBL/GenBank/DDBJ databases">
        <authorList>
            <person name="Meier V. D."/>
        </authorList>
    </citation>
    <scope>NUCLEOTIDE SEQUENCE</scope>
    <source>
        <strain evidence="2">AVDCRST_MAG39</strain>
    </source>
</reference>
<name>A0A6J4S859_9SPHN</name>
<sequence length="45" mass="4868">EAEQPDRGSCCGVHRGRSGPDHPRAVPCRGADLDGYQDHAVRLLL</sequence>
<proteinExistence type="predicted"/>
<feature type="non-terminal residue" evidence="2">
    <location>
        <position position="1"/>
    </location>
</feature>
<evidence type="ECO:0000313" key="2">
    <source>
        <dbReference type="EMBL" id="CAA9491417.1"/>
    </source>
</evidence>
<accession>A0A6J4S859</accession>
<organism evidence="2">
    <name type="scientific">uncultured Sphingomonadaceae bacterium</name>
    <dbReference type="NCBI Taxonomy" id="169976"/>
    <lineage>
        <taxon>Bacteria</taxon>
        <taxon>Pseudomonadati</taxon>
        <taxon>Pseudomonadota</taxon>
        <taxon>Alphaproteobacteria</taxon>
        <taxon>Sphingomonadales</taxon>
        <taxon>Sphingomonadaceae</taxon>
        <taxon>environmental samples</taxon>
    </lineage>
</organism>
<feature type="region of interest" description="Disordered" evidence="1">
    <location>
        <begin position="1"/>
        <end position="31"/>
    </location>
</feature>
<feature type="non-terminal residue" evidence="2">
    <location>
        <position position="45"/>
    </location>
</feature>
<evidence type="ECO:0000256" key="1">
    <source>
        <dbReference type="SAM" id="MobiDB-lite"/>
    </source>
</evidence>
<protein>
    <submittedName>
        <fullName evidence="2">Uncharacterized protein</fullName>
    </submittedName>
</protein>